<dbReference type="SUPFAM" id="SSF53756">
    <property type="entry name" value="UDP-Glycosyltransferase/glycogen phosphorylase"/>
    <property type="match status" value="1"/>
</dbReference>
<dbReference type="RefSeq" id="WP_168989403.1">
    <property type="nucleotide sequence ID" value="NZ_CAWPHM010000059.1"/>
</dbReference>
<dbReference type="Gene3D" id="3.40.50.2000">
    <property type="entry name" value="Glycogen Phosphorylase B"/>
    <property type="match status" value="2"/>
</dbReference>
<evidence type="ECO:0008006" key="3">
    <source>
        <dbReference type="Google" id="ProtNLM"/>
    </source>
</evidence>
<name>A0A972JC33_9RHOO</name>
<dbReference type="AlphaFoldDB" id="A0A972JC33"/>
<keyword evidence="2" id="KW-1185">Reference proteome</keyword>
<reference evidence="1" key="1">
    <citation type="submission" date="2019-12" db="EMBL/GenBank/DDBJ databases">
        <title>Comparative genomics gives insights into the taxonomy of the Azoarcus-Aromatoleum group and reveals separate origins of nif in the plant-associated Azoarcus and non-plant-associated Aromatoleum sub-groups.</title>
        <authorList>
            <person name="Lafos M."/>
            <person name="Maluk M."/>
            <person name="Batista M."/>
            <person name="Junghare M."/>
            <person name="Carmona M."/>
            <person name="Faoro H."/>
            <person name="Cruz L.M."/>
            <person name="Battistoni F."/>
            <person name="De Souza E."/>
            <person name="Pedrosa F."/>
            <person name="Chen W.-M."/>
            <person name="Poole P.S."/>
            <person name="Dixon R.A."/>
            <person name="James E.K."/>
        </authorList>
    </citation>
    <scope>NUCLEOTIDE SEQUENCE</scope>
    <source>
        <strain evidence="1">NSC3</strain>
    </source>
</reference>
<comment type="caution">
    <text evidence="1">The sequence shown here is derived from an EMBL/GenBank/DDBJ whole genome shotgun (WGS) entry which is preliminary data.</text>
</comment>
<evidence type="ECO:0000313" key="1">
    <source>
        <dbReference type="EMBL" id="NMG04763.1"/>
    </source>
</evidence>
<dbReference type="EMBL" id="WTVM01000153">
    <property type="protein sequence ID" value="NMG04763.1"/>
    <property type="molecule type" value="Genomic_DNA"/>
</dbReference>
<proteinExistence type="predicted"/>
<evidence type="ECO:0000313" key="2">
    <source>
        <dbReference type="Proteomes" id="UP000599523"/>
    </source>
</evidence>
<accession>A0A972JC33</accession>
<dbReference type="Proteomes" id="UP000599523">
    <property type="component" value="Unassembled WGS sequence"/>
</dbReference>
<gene>
    <name evidence="1" type="ORF">GPA21_17565</name>
</gene>
<organism evidence="1 2">
    <name type="scientific">Azoarcus taiwanensis</name>
    <dbReference type="NCBI Taxonomy" id="666964"/>
    <lineage>
        <taxon>Bacteria</taxon>
        <taxon>Pseudomonadati</taxon>
        <taxon>Pseudomonadota</taxon>
        <taxon>Betaproteobacteria</taxon>
        <taxon>Rhodocyclales</taxon>
        <taxon>Zoogloeaceae</taxon>
        <taxon>Azoarcus</taxon>
    </lineage>
</organism>
<sequence>MLMVKMGRVLIAWELGGAYGHLMRCLRLAAELGQKGHVVTLALKQAELPSGFGWPTGVEVQRTPLPARTYVRRPPVNFAALLSACGFECPEDLALRLRTWRRILDQSGADVVVADHAPTALLAARISGVPSLAVGSAFAVPPALHPWPSIRPWERVSEGALRASERQLDEQVTKTLRLIGYPEPLRMREVFEVEALFDTFAELDHYGLRRGGRYIGCMWPAPVAHGVPWQFNTDRRVLCYLRPEVPGFEQGLAALARSGAEAICVVPKIDASIARRYATKRMRIASVPLDFSELLPEANLAVCYGSSAFSTEALLAGVPLLMRPQHVEQWLFARRVVDLGCGCLVPANAGITEWISGLNALLEEPGYQTAARAFGDRNRPHSGENAVVSAVRAIEAHLPANAVPGVDLPGYRGQPSS</sequence>
<protein>
    <recommendedName>
        <fullName evidence="3">Glycosyl transferase family 28 C-terminal domain-containing protein</fullName>
    </recommendedName>
</protein>